<dbReference type="EMBL" id="LQOJ01000044">
    <property type="protein sequence ID" value="ORV01643.1"/>
    <property type="molecule type" value="Genomic_DNA"/>
</dbReference>
<feature type="domain" description="Amidohydrolase 3" evidence="1">
    <location>
        <begin position="40"/>
        <end position="444"/>
    </location>
</feature>
<dbReference type="PANTHER" id="PTHR22642:SF2">
    <property type="entry name" value="PROTEIN LONG AFTER FAR-RED 3"/>
    <property type="match status" value="1"/>
</dbReference>
<dbReference type="Gene3D" id="3.20.20.140">
    <property type="entry name" value="Metal-dependent hydrolases"/>
    <property type="match status" value="1"/>
</dbReference>
<proteinExistence type="predicted"/>
<dbReference type="InterPro" id="IPR032466">
    <property type="entry name" value="Metal_Hydrolase"/>
</dbReference>
<comment type="caution">
    <text evidence="2">The sequence shown here is derived from an EMBL/GenBank/DDBJ whole genome shotgun (WGS) entry which is preliminary data.</text>
</comment>
<evidence type="ECO:0000313" key="2">
    <source>
        <dbReference type="EMBL" id="ORV01643.1"/>
    </source>
</evidence>
<dbReference type="GO" id="GO:0016810">
    <property type="term" value="F:hydrolase activity, acting on carbon-nitrogen (but not peptide) bonds"/>
    <property type="evidence" value="ECO:0007669"/>
    <property type="project" value="InterPro"/>
</dbReference>
<reference evidence="2 3" key="1">
    <citation type="submission" date="2016-01" db="EMBL/GenBank/DDBJ databases">
        <title>The new phylogeny of the genus Mycobacterium.</title>
        <authorList>
            <person name="Tarcisio F."/>
            <person name="Conor M."/>
            <person name="Antonella G."/>
            <person name="Elisabetta G."/>
            <person name="Giulia F.S."/>
            <person name="Sara T."/>
            <person name="Anna F."/>
            <person name="Clotilde B."/>
            <person name="Roberto B."/>
            <person name="Veronica D.S."/>
            <person name="Fabio R."/>
            <person name="Monica P."/>
            <person name="Olivier J."/>
            <person name="Enrico T."/>
            <person name="Nicola S."/>
        </authorList>
    </citation>
    <scope>NUCLEOTIDE SEQUENCE [LARGE SCALE GENOMIC DNA]</scope>
    <source>
        <strain evidence="2 3">DSM 44179</strain>
    </source>
</reference>
<sequence length="448" mass="46408">MLDGADPGGAEPGGGGTVDIRVGDTITAVAARLKPVAGEDVLDAAGALVLPGLHDHHVHLRAAVAAHDSVRVGPPQVAGPAEFRHALRTAAPGADGWIRAVGYHDSVAGPLDAAALDAVVENLPVRVQHRSGALWIVNSAGLAVLGRTGHPDGRFHRDTEALQLPGRAPSAAALSTRLLSHGVTGLTDATPGQRPADLENLAAAAQSGEIAQRLHAMAPAGTAAVAGITLGPAKLILDDTDLDLDRVSDWIADSHRLDHPVAVHCVTDAQLVVTMAALREAGRHPGDRIEHAALVPDDCVAQLAELGVTVVTQPNFVAERGDEYLAEVPAADRHRLWRVASLRSAGIPLALSTDLPFGDADPWRVVAAAAHRRTPSGRLLGADERVSAAVALRMLLGRPQDPARPRRIAPGQPGDICVLAGNPVEALAEPDSGRVAATIIGGRVAWRR</sequence>
<dbReference type="Gene3D" id="2.30.40.10">
    <property type="entry name" value="Urease, subunit C, domain 1"/>
    <property type="match status" value="1"/>
</dbReference>
<dbReference type="SUPFAM" id="SSF51338">
    <property type="entry name" value="Composite domain of metallo-dependent hydrolases"/>
    <property type="match status" value="1"/>
</dbReference>
<dbReference type="InterPro" id="IPR011059">
    <property type="entry name" value="Metal-dep_hydrolase_composite"/>
</dbReference>
<evidence type="ECO:0000313" key="3">
    <source>
        <dbReference type="Proteomes" id="UP000193484"/>
    </source>
</evidence>
<dbReference type="AlphaFoldDB" id="A0A1X1R936"/>
<evidence type="ECO:0000259" key="1">
    <source>
        <dbReference type="Pfam" id="PF07969"/>
    </source>
</evidence>
<keyword evidence="3" id="KW-1185">Reference proteome</keyword>
<name>A0A1X1R936_MYCFA</name>
<dbReference type="SUPFAM" id="SSF51556">
    <property type="entry name" value="Metallo-dependent hydrolases"/>
    <property type="match status" value="1"/>
</dbReference>
<accession>A0A1X1R936</accession>
<dbReference type="Pfam" id="PF07969">
    <property type="entry name" value="Amidohydro_3"/>
    <property type="match status" value="1"/>
</dbReference>
<protein>
    <submittedName>
        <fullName evidence="2">Amidohydrolase</fullName>
    </submittedName>
</protein>
<keyword evidence="2" id="KW-0378">Hydrolase</keyword>
<dbReference type="PANTHER" id="PTHR22642">
    <property type="entry name" value="IMIDAZOLONEPROPIONASE"/>
    <property type="match status" value="1"/>
</dbReference>
<dbReference type="InterPro" id="IPR013108">
    <property type="entry name" value="Amidohydro_3"/>
</dbReference>
<dbReference type="STRING" id="1793.AWC04_13455"/>
<organism evidence="2 3">
    <name type="scientific">Mycolicibacterium fallax</name>
    <name type="common">Mycobacterium fallax</name>
    <dbReference type="NCBI Taxonomy" id="1793"/>
    <lineage>
        <taxon>Bacteria</taxon>
        <taxon>Bacillati</taxon>
        <taxon>Actinomycetota</taxon>
        <taxon>Actinomycetes</taxon>
        <taxon>Mycobacteriales</taxon>
        <taxon>Mycobacteriaceae</taxon>
        <taxon>Mycolicibacterium</taxon>
    </lineage>
</organism>
<dbReference type="Proteomes" id="UP000193484">
    <property type="component" value="Unassembled WGS sequence"/>
</dbReference>
<gene>
    <name evidence="2" type="ORF">AWC04_13455</name>
</gene>
<dbReference type="Gene3D" id="3.10.310.70">
    <property type="match status" value="1"/>
</dbReference>